<dbReference type="Pfam" id="PF03992">
    <property type="entry name" value="ABM"/>
    <property type="match status" value="1"/>
</dbReference>
<dbReference type="AlphaFoldDB" id="A0A1M7ZEW4"/>
<dbReference type="InterPro" id="IPR007138">
    <property type="entry name" value="ABM_dom"/>
</dbReference>
<dbReference type="OrthoDB" id="1494254at2"/>
<dbReference type="Gene3D" id="3.30.70.100">
    <property type="match status" value="1"/>
</dbReference>
<keyword evidence="1" id="KW-1133">Transmembrane helix</keyword>
<dbReference type="SUPFAM" id="SSF54909">
    <property type="entry name" value="Dimeric alpha+beta barrel"/>
    <property type="match status" value="2"/>
</dbReference>
<dbReference type="EMBL" id="FRXO01000002">
    <property type="protein sequence ID" value="SHO63430.1"/>
    <property type="molecule type" value="Genomic_DNA"/>
</dbReference>
<feature type="transmembrane region" description="Helical" evidence="1">
    <location>
        <begin position="231"/>
        <end position="250"/>
    </location>
</feature>
<feature type="transmembrane region" description="Helical" evidence="1">
    <location>
        <begin position="262"/>
        <end position="282"/>
    </location>
</feature>
<name>A0A1M7ZEW4_9HYPH</name>
<reference evidence="3 4" key="1">
    <citation type="submission" date="2016-12" db="EMBL/GenBank/DDBJ databases">
        <authorList>
            <person name="Song W.-J."/>
            <person name="Kurnit D.M."/>
        </authorList>
    </citation>
    <scope>NUCLEOTIDE SEQUENCE [LARGE SCALE GENOMIC DNA]</scope>
    <source>
        <strain evidence="3 4">DSM 19599</strain>
    </source>
</reference>
<gene>
    <name evidence="3" type="ORF">SAMN02745172_01382</name>
</gene>
<feature type="transmembrane region" description="Helical" evidence="1">
    <location>
        <begin position="303"/>
        <end position="326"/>
    </location>
</feature>
<dbReference type="Proteomes" id="UP000186406">
    <property type="component" value="Unassembled WGS sequence"/>
</dbReference>
<sequence>MTEEIAATGTPDPGAPVALVVQRRIAEAGYARYAHWLGKVAERLAGWPGFEGQEVIPPTPPAQVDWVAVQRFANAAAARAWLQSRDCAALVAEVRDLFVGQEDVHLLTDAGPRREATASLVISFNVAPEHETEFLAWQREIQAVEADVKGFLRHKIERPVPGVHDEWIIILSFDSDANLTAWLDSPLRKRLIDKGARFNADINLRRTSYGFDFWFQGQDGRRPSKAATFKNNLLVLLVLYPVVYLWGFFVSTPLLTGKGMPFWLALFIGNLVSTQLLGWWAVPAAFRAFGWWLAPEPGLKRDILGYAVLAALYALSMAGYAALLAWNWGG</sequence>
<organism evidence="3 4">
    <name type="scientific">Pseudoxanthobacter soli DSM 19599</name>
    <dbReference type="NCBI Taxonomy" id="1123029"/>
    <lineage>
        <taxon>Bacteria</taxon>
        <taxon>Pseudomonadati</taxon>
        <taxon>Pseudomonadota</taxon>
        <taxon>Alphaproteobacteria</taxon>
        <taxon>Hyphomicrobiales</taxon>
        <taxon>Segnochrobactraceae</taxon>
        <taxon>Pseudoxanthobacter</taxon>
    </lineage>
</organism>
<dbReference type="RefSeq" id="WP_073626858.1">
    <property type="nucleotide sequence ID" value="NZ_FRXO01000002.1"/>
</dbReference>
<dbReference type="InterPro" id="IPR038762">
    <property type="entry name" value="ABM_predict"/>
</dbReference>
<feature type="domain" description="ABM" evidence="2">
    <location>
        <begin position="120"/>
        <end position="191"/>
    </location>
</feature>
<evidence type="ECO:0000256" key="1">
    <source>
        <dbReference type="SAM" id="Phobius"/>
    </source>
</evidence>
<keyword evidence="1" id="KW-0812">Transmembrane</keyword>
<keyword evidence="1" id="KW-0472">Membrane</keyword>
<keyword evidence="4" id="KW-1185">Reference proteome</keyword>
<protein>
    <recommendedName>
        <fullName evidence="2">ABM domain-containing protein</fullName>
    </recommendedName>
</protein>
<dbReference type="PANTHER" id="PTHR40057:SF1">
    <property type="entry name" value="SLR1162 PROTEIN"/>
    <property type="match status" value="1"/>
</dbReference>
<dbReference type="STRING" id="1123029.SAMN02745172_01382"/>
<dbReference type="PANTHER" id="PTHR40057">
    <property type="entry name" value="SLR1162 PROTEIN"/>
    <property type="match status" value="1"/>
</dbReference>
<evidence type="ECO:0000313" key="4">
    <source>
        <dbReference type="Proteomes" id="UP000186406"/>
    </source>
</evidence>
<proteinExistence type="predicted"/>
<evidence type="ECO:0000313" key="3">
    <source>
        <dbReference type="EMBL" id="SHO63430.1"/>
    </source>
</evidence>
<accession>A0A1M7ZEW4</accession>
<dbReference type="InterPro" id="IPR011008">
    <property type="entry name" value="Dimeric_a/b-barrel"/>
</dbReference>
<evidence type="ECO:0000259" key="2">
    <source>
        <dbReference type="Pfam" id="PF03992"/>
    </source>
</evidence>